<gene>
    <name evidence="1" type="ORF">GX662_03820</name>
</gene>
<dbReference type="InterPro" id="IPR046242">
    <property type="entry name" value="DUF6275"/>
</dbReference>
<accession>A0A847D231</accession>
<organism evidence="1 2">
    <name type="scientific">Trichococcus flocculiformis</name>
    <dbReference type="NCBI Taxonomy" id="82803"/>
    <lineage>
        <taxon>Bacteria</taxon>
        <taxon>Bacillati</taxon>
        <taxon>Bacillota</taxon>
        <taxon>Bacilli</taxon>
        <taxon>Lactobacillales</taxon>
        <taxon>Carnobacteriaceae</taxon>
        <taxon>Trichococcus</taxon>
    </lineage>
</organism>
<protein>
    <recommendedName>
        <fullName evidence="3">Phage protein</fullName>
    </recommendedName>
</protein>
<proteinExistence type="predicted"/>
<dbReference type="RefSeq" id="WP_276644844.1">
    <property type="nucleotide sequence ID" value="NZ_JAAZCD010000087.1"/>
</dbReference>
<dbReference type="Proteomes" id="UP000589373">
    <property type="component" value="Unassembled WGS sequence"/>
</dbReference>
<evidence type="ECO:0008006" key="3">
    <source>
        <dbReference type="Google" id="ProtNLM"/>
    </source>
</evidence>
<sequence length="80" mass="9230">MDKKFNLFSRNAIAERLDCDPDEVYCVWSCKTLQHIKGLFSSNVAAAKGMYYEATYNGDKKELYLVTYKKESNEALKVSF</sequence>
<evidence type="ECO:0000313" key="2">
    <source>
        <dbReference type="Proteomes" id="UP000589373"/>
    </source>
</evidence>
<name>A0A847D231_9LACT</name>
<evidence type="ECO:0000313" key="1">
    <source>
        <dbReference type="EMBL" id="NLD31371.1"/>
    </source>
</evidence>
<dbReference type="AlphaFoldDB" id="A0A847D231"/>
<dbReference type="EMBL" id="JAAZCD010000087">
    <property type="protein sequence ID" value="NLD31371.1"/>
    <property type="molecule type" value="Genomic_DNA"/>
</dbReference>
<dbReference type="Pfam" id="PF19791">
    <property type="entry name" value="DUF6275"/>
    <property type="match status" value="1"/>
</dbReference>
<comment type="caution">
    <text evidence="1">The sequence shown here is derived from an EMBL/GenBank/DDBJ whole genome shotgun (WGS) entry which is preliminary data.</text>
</comment>
<reference evidence="1 2" key="1">
    <citation type="journal article" date="2020" name="Biotechnol. Biofuels">
        <title>New insights from the biogas microbiome by comprehensive genome-resolved metagenomics of nearly 1600 species originating from multiple anaerobic digesters.</title>
        <authorList>
            <person name="Campanaro S."/>
            <person name="Treu L."/>
            <person name="Rodriguez-R L.M."/>
            <person name="Kovalovszki A."/>
            <person name="Ziels R.M."/>
            <person name="Maus I."/>
            <person name="Zhu X."/>
            <person name="Kougias P.G."/>
            <person name="Basile A."/>
            <person name="Luo G."/>
            <person name="Schluter A."/>
            <person name="Konstantinidis K.T."/>
            <person name="Angelidaki I."/>
        </authorList>
    </citation>
    <scope>NUCLEOTIDE SEQUENCE [LARGE SCALE GENOMIC DNA]</scope>
    <source>
        <strain evidence="1">AS07pgkLD_105</strain>
    </source>
</reference>